<accession>A0A9J6E712</accession>
<gene>
    <name evidence="4" type="ORF">HPB51_004896</name>
</gene>
<keyword evidence="1" id="KW-0479">Metal-binding</keyword>
<reference evidence="4" key="1">
    <citation type="journal article" date="2020" name="Cell">
        <title>Large-Scale Comparative Analyses of Tick Genomes Elucidate Their Genetic Diversity and Vector Capacities.</title>
        <authorList>
            <consortium name="Tick Genome and Microbiome Consortium (TIGMIC)"/>
            <person name="Jia N."/>
            <person name="Wang J."/>
            <person name="Shi W."/>
            <person name="Du L."/>
            <person name="Sun Y."/>
            <person name="Zhan W."/>
            <person name="Jiang J.F."/>
            <person name="Wang Q."/>
            <person name="Zhang B."/>
            <person name="Ji P."/>
            <person name="Bell-Sakyi L."/>
            <person name="Cui X.M."/>
            <person name="Yuan T.T."/>
            <person name="Jiang B.G."/>
            <person name="Yang W.F."/>
            <person name="Lam T.T."/>
            <person name="Chang Q.C."/>
            <person name="Ding S.J."/>
            <person name="Wang X.J."/>
            <person name="Zhu J.G."/>
            <person name="Ruan X.D."/>
            <person name="Zhao L."/>
            <person name="Wei J.T."/>
            <person name="Ye R.Z."/>
            <person name="Que T.C."/>
            <person name="Du C.H."/>
            <person name="Zhou Y.H."/>
            <person name="Cheng J.X."/>
            <person name="Dai P.F."/>
            <person name="Guo W.B."/>
            <person name="Han X.H."/>
            <person name="Huang E.J."/>
            <person name="Li L.F."/>
            <person name="Wei W."/>
            <person name="Gao Y.C."/>
            <person name="Liu J.Z."/>
            <person name="Shao H.Z."/>
            <person name="Wang X."/>
            <person name="Wang C.C."/>
            <person name="Yang T.C."/>
            <person name="Huo Q.B."/>
            <person name="Li W."/>
            <person name="Chen H.Y."/>
            <person name="Chen S.E."/>
            <person name="Zhou L.G."/>
            <person name="Ni X.B."/>
            <person name="Tian J.H."/>
            <person name="Sheng Y."/>
            <person name="Liu T."/>
            <person name="Pan Y.S."/>
            <person name="Xia L.Y."/>
            <person name="Li J."/>
            <person name="Zhao F."/>
            <person name="Cao W.C."/>
        </authorList>
    </citation>
    <scope>NUCLEOTIDE SEQUENCE</scope>
    <source>
        <strain evidence="4">Rmic-2018</strain>
    </source>
</reference>
<dbReference type="GO" id="GO:0008270">
    <property type="term" value="F:zinc ion binding"/>
    <property type="evidence" value="ECO:0007669"/>
    <property type="project" value="UniProtKB-KW"/>
</dbReference>
<reference evidence="4" key="2">
    <citation type="submission" date="2021-09" db="EMBL/GenBank/DDBJ databases">
        <authorList>
            <person name="Jia N."/>
            <person name="Wang J."/>
            <person name="Shi W."/>
            <person name="Du L."/>
            <person name="Sun Y."/>
            <person name="Zhan W."/>
            <person name="Jiang J."/>
            <person name="Wang Q."/>
            <person name="Zhang B."/>
            <person name="Ji P."/>
            <person name="Sakyi L.B."/>
            <person name="Cui X."/>
            <person name="Yuan T."/>
            <person name="Jiang B."/>
            <person name="Yang W."/>
            <person name="Lam T.T.-Y."/>
            <person name="Chang Q."/>
            <person name="Ding S."/>
            <person name="Wang X."/>
            <person name="Zhu J."/>
            <person name="Ruan X."/>
            <person name="Zhao L."/>
            <person name="Wei J."/>
            <person name="Que T."/>
            <person name="Du C."/>
            <person name="Cheng J."/>
            <person name="Dai P."/>
            <person name="Han X."/>
            <person name="Huang E."/>
            <person name="Gao Y."/>
            <person name="Liu J."/>
            <person name="Shao H."/>
            <person name="Ye R."/>
            <person name="Li L."/>
            <person name="Wei W."/>
            <person name="Wang X."/>
            <person name="Wang C."/>
            <person name="Huo Q."/>
            <person name="Li W."/>
            <person name="Guo W."/>
            <person name="Chen H."/>
            <person name="Chen S."/>
            <person name="Zhou L."/>
            <person name="Zhou L."/>
            <person name="Ni X."/>
            <person name="Tian J."/>
            <person name="Zhou Y."/>
            <person name="Sheng Y."/>
            <person name="Liu T."/>
            <person name="Pan Y."/>
            <person name="Xia L."/>
            <person name="Li J."/>
            <person name="Zhao F."/>
            <person name="Cao W."/>
        </authorList>
    </citation>
    <scope>NUCLEOTIDE SEQUENCE</scope>
    <source>
        <strain evidence="4">Rmic-2018</strain>
        <tissue evidence="4">Larvae</tissue>
    </source>
</reference>
<evidence type="ECO:0000256" key="2">
    <source>
        <dbReference type="ARBA" id="ARBA00022771"/>
    </source>
</evidence>
<evidence type="ECO:0008006" key="6">
    <source>
        <dbReference type="Google" id="ProtNLM"/>
    </source>
</evidence>
<name>A0A9J6E712_RHIMP</name>
<dbReference type="InterPro" id="IPR013083">
    <property type="entry name" value="Znf_RING/FYVE/PHD"/>
</dbReference>
<keyword evidence="3" id="KW-0862">Zinc</keyword>
<sequence>MRGRVKTLVEPELEIYLLDSVTQGDLPIVIRGALTVFRSRVAASTYGSFTSSKVDPSRKKRYRRCDSESEPDKLCSSQVQFHALFIMDERDFDVFNQRRIAVVRPEPVAPPRRRSAETQTRPVAVVAPRWPDYSEESTYVLRGFGCSFLDMRPTMFAYPLPRYRVCILCKVVSARSWVLRCGHALCNVCIGGLKTEQDVQRKDVEAVPGRERVACPADGLRFADHEVLSLAYSLEQVGCELVRCVNARSGCPFVAELKYLKEHCTRSCRFRLAVDSSYGRRVPGPFIARYPMRWLRYLRP</sequence>
<dbReference type="PROSITE" id="PS00518">
    <property type="entry name" value="ZF_RING_1"/>
    <property type="match status" value="1"/>
</dbReference>
<evidence type="ECO:0000313" key="5">
    <source>
        <dbReference type="Proteomes" id="UP000821866"/>
    </source>
</evidence>
<protein>
    <recommendedName>
        <fullName evidence="6">RING-type domain-containing protein</fullName>
    </recommendedName>
</protein>
<dbReference type="InterPro" id="IPR017907">
    <property type="entry name" value="Znf_RING_CS"/>
</dbReference>
<dbReference type="Proteomes" id="UP000821866">
    <property type="component" value="Chromosome 3"/>
</dbReference>
<dbReference type="AlphaFoldDB" id="A0A9J6E712"/>
<keyword evidence="5" id="KW-1185">Reference proteome</keyword>
<dbReference type="Gene3D" id="3.30.40.10">
    <property type="entry name" value="Zinc/RING finger domain, C3HC4 (zinc finger)"/>
    <property type="match status" value="1"/>
</dbReference>
<evidence type="ECO:0000256" key="1">
    <source>
        <dbReference type="ARBA" id="ARBA00022723"/>
    </source>
</evidence>
<organism evidence="4 5">
    <name type="scientific">Rhipicephalus microplus</name>
    <name type="common">Cattle tick</name>
    <name type="synonym">Boophilus microplus</name>
    <dbReference type="NCBI Taxonomy" id="6941"/>
    <lineage>
        <taxon>Eukaryota</taxon>
        <taxon>Metazoa</taxon>
        <taxon>Ecdysozoa</taxon>
        <taxon>Arthropoda</taxon>
        <taxon>Chelicerata</taxon>
        <taxon>Arachnida</taxon>
        <taxon>Acari</taxon>
        <taxon>Parasitiformes</taxon>
        <taxon>Ixodida</taxon>
        <taxon>Ixodoidea</taxon>
        <taxon>Ixodidae</taxon>
        <taxon>Rhipicephalinae</taxon>
        <taxon>Rhipicephalus</taxon>
        <taxon>Boophilus</taxon>
    </lineage>
</organism>
<dbReference type="EMBL" id="JABSTU010000005">
    <property type="protein sequence ID" value="KAH8029861.1"/>
    <property type="molecule type" value="Genomic_DNA"/>
</dbReference>
<keyword evidence="2" id="KW-0863">Zinc-finger</keyword>
<proteinExistence type="predicted"/>
<comment type="caution">
    <text evidence="4">The sequence shown here is derived from an EMBL/GenBank/DDBJ whole genome shotgun (WGS) entry which is preliminary data.</text>
</comment>
<evidence type="ECO:0000313" key="4">
    <source>
        <dbReference type="EMBL" id="KAH8029861.1"/>
    </source>
</evidence>
<evidence type="ECO:0000256" key="3">
    <source>
        <dbReference type="ARBA" id="ARBA00022833"/>
    </source>
</evidence>